<dbReference type="HOGENOM" id="CLU_126337_3_0_1"/>
<evidence type="ECO:0000259" key="2">
    <source>
        <dbReference type="PROSITE" id="PS50157"/>
    </source>
</evidence>
<dbReference type="InParanoid" id="S8DV75"/>
<evidence type="ECO:0000313" key="3">
    <source>
        <dbReference type="EMBL" id="EPS96487.1"/>
    </source>
</evidence>
<feature type="non-terminal residue" evidence="3">
    <location>
        <position position="1"/>
    </location>
</feature>
<dbReference type="STRING" id="743788.S8DV75"/>
<dbReference type="AlphaFoldDB" id="S8DV75"/>
<evidence type="ECO:0000313" key="4">
    <source>
        <dbReference type="Proteomes" id="UP000015241"/>
    </source>
</evidence>
<protein>
    <recommendedName>
        <fullName evidence="2">C2H2-type domain-containing protein</fullName>
    </recommendedName>
</protein>
<evidence type="ECO:0000256" key="1">
    <source>
        <dbReference type="PROSITE-ProRule" id="PRU00042"/>
    </source>
</evidence>
<dbReference type="OrthoDB" id="2782214at2759"/>
<keyword evidence="4" id="KW-1185">Reference proteome</keyword>
<keyword evidence="1" id="KW-0863">Zinc-finger</keyword>
<sequence>SSSRTPCCWGGFCGTKLETLPIAAISHHLKEAHIDRNAWDGRARVVCQWSSGGSPCGMEMYYDNIGKHIAAVHLGSTALSCPYCDKTFSRGDSLCRHVREAC</sequence>
<feature type="domain" description="C2H2-type" evidence="2">
    <location>
        <begin position="79"/>
        <end position="102"/>
    </location>
</feature>
<dbReference type="Proteomes" id="UP000015241">
    <property type="component" value="Unassembled WGS sequence"/>
</dbReference>
<keyword evidence="1" id="KW-0862">Zinc</keyword>
<dbReference type="InterPro" id="IPR036236">
    <property type="entry name" value="Znf_C2H2_sf"/>
</dbReference>
<dbReference type="Gene3D" id="3.30.160.60">
    <property type="entry name" value="Classic Zinc Finger"/>
    <property type="match status" value="1"/>
</dbReference>
<dbReference type="EMBL" id="KE504188">
    <property type="protein sequence ID" value="EPS96487.1"/>
    <property type="molecule type" value="Genomic_DNA"/>
</dbReference>
<dbReference type="GO" id="GO:0008270">
    <property type="term" value="F:zinc ion binding"/>
    <property type="evidence" value="ECO:0007669"/>
    <property type="project" value="UniProtKB-KW"/>
</dbReference>
<gene>
    <name evidence="3" type="ORF">FOMPIDRAFT_1104941</name>
</gene>
<organism evidence="3 4">
    <name type="scientific">Fomitopsis schrenkii</name>
    <name type="common">Brown rot fungus</name>
    <dbReference type="NCBI Taxonomy" id="2126942"/>
    <lineage>
        <taxon>Eukaryota</taxon>
        <taxon>Fungi</taxon>
        <taxon>Dikarya</taxon>
        <taxon>Basidiomycota</taxon>
        <taxon>Agaricomycotina</taxon>
        <taxon>Agaricomycetes</taxon>
        <taxon>Polyporales</taxon>
        <taxon>Fomitopsis</taxon>
    </lineage>
</organism>
<dbReference type="SUPFAM" id="SSF57667">
    <property type="entry name" value="beta-beta-alpha zinc fingers"/>
    <property type="match status" value="1"/>
</dbReference>
<proteinExistence type="predicted"/>
<accession>S8DV75</accession>
<dbReference type="InterPro" id="IPR013087">
    <property type="entry name" value="Znf_C2H2_type"/>
</dbReference>
<feature type="non-terminal residue" evidence="3">
    <location>
        <position position="102"/>
    </location>
</feature>
<keyword evidence="1" id="KW-0479">Metal-binding</keyword>
<name>S8DV75_FOMSC</name>
<reference evidence="3 4" key="1">
    <citation type="journal article" date="2012" name="Science">
        <title>The Paleozoic origin of enzymatic lignin decomposition reconstructed from 31 fungal genomes.</title>
        <authorList>
            <person name="Floudas D."/>
            <person name="Binder M."/>
            <person name="Riley R."/>
            <person name="Barry K."/>
            <person name="Blanchette R.A."/>
            <person name="Henrissat B."/>
            <person name="Martinez A.T."/>
            <person name="Otillar R."/>
            <person name="Spatafora J.W."/>
            <person name="Yadav J.S."/>
            <person name="Aerts A."/>
            <person name="Benoit I."/>
            <person name="Boyd A."/>
            <person name="Carlson A."/>
            <person name="Copeland A."/>
            <person name="Coutinho P.M."/>
            <person name="de Vries R.P."/>
            <person name="Ferreira P."/>
            <person name="Findley K."/>
            <person name="Foster B."/>
            <person name="Gaskell J."/>
            <person name="Glotzer D."/>
            <person name="Gorecki P."/>
            <person name="Heitman J."/>
            <person name="Hesse C."/>
            <person name="Hori C."/>
            <person name="Igarashi K."/>
            <person name="Jurgens J.A."/>
            <person name="Kallen N."/>
            <person name="Kersten P."/>
            <person name="Kohler A."/>
            <person name="Kuees U."/>
            <person name="Kumar T.K.A."/>
            <person name="Kuo A."/>
            <person name="LaButti K."/>
            <person name="Larrondo L.F."/>
            <person name="Lindquist E."/>
            <person name="Ling A."/>
            <person name="Lombard V."/>
            <person name="Lucas S."/>
            <person name="Lundell T."/>
            <person name="Martin R."/>
            <person name="McLaughlin D.J."/>
            <person name="Morgenstern I."/>
            <person name="Morin E."/>
            <person name="Murat C."/>
            <person name="Nagy L.G."/>
            <person name="Nolan M."/>
            <person name="Ohm R.A."/>
            <person name="Patyshakuliyeva A."/>
            <person name="Rokas A."/>
            <person name="Ruiz-Duenas F.J."/>
            <person name="Sabat G."/>
            <person name="Salamov A."/>
            <person name="Samejima M."/>
            <person name="Schmutz J."/>
            <person name="Slot J.C."/>
            <person name="St John F."/>
            <person name="Stenlid J."/>
            <person name="Sun H."/>
            <person name="Sun S."/>
            <person name="Syed K."/>
            <person name="Tsang A."/>
            <person name="Wiebenga A."/>
            <person name="Young D."/>
            <person name="Pisabarro A."/>
            <person name="Eastwood D.C."/>
            <person name="Martin F."/>
            <person name="Cullen D."/>
            <person name="Grigoriev I.V."/>
            <person name="Hibbett D.S."/>
        </authorList>
    </citation>
    <scope>NUCLEOTIDE SEQUENCE</scope>
    <source>
        <strain evidence="4">FP-58527</strain>
    </source>
</reference>
<dbReference type="PROSITE" id="PS50157">
    <property type="entry name" value="ZINC_FINGER_C2H2_2"/>
    <property type="match status" value="1"/>
</dbReference>